<name>A0ABU3VBG5_9RHOB</name>
<comment type="caution">
    <text evidence="3">The sequence shown here is derived from an EMBL/GenBank/DDBJ whole genome shotgun (WGS) entry which is preliminary data.</text>
</comment>
<evidence type="ECO:0000313" key="3">
    <source>
        <dbReference type="EMBL" id="MDU9003516.1"/>
    </source>
</evidence>
<sequence length="179" mass="19838">MRRRVAILFRRFLRSENGNGTIEFVITFPAMLLFMLSGIELGIMTLNHSSLERAMDLTVRDIRLSTGSAPQHDAIKDLICDRAGFISNCKSNLRLEMIQVDPRNWTGVVREASCTDASREVQPKVNFKNDAGDNELMILRACAKISPVFPTTGLGKSMAKDGAGQYALVSTSAFVQEPR</sequence>
<evidence type="ECO:0000313" key="4">
    <source>
        <dbReference type="Proteomes" id="UP001255416"/>
    </source>
</evidence>
<accession>A0ABU3VBG5</accession>
<dbReference type="EMBL" id="JASMWN010000003">
    <property type="protein sequence ID" value="MDU9003516.1"/>
    <property type="molecule type" value="Genomic_DNA"/>
</dbReference>
<dbReference type="InterPro" id="IPR012495">
    <property type="entry name" value="TadE-like_dom"/>
</dbReference>
<feature type="domain" description="TadE-like" evidence="2">
    <location>
        <begin position="20"/>
        <end position="55"/>
    </location>
</feature>
<evidence type="ECO:0000259" key="2">
    <source>
        <dbReference type="Pfam" id="PF07811"/>
    </source>
</evidence>
<gene>
    <name evidence="3" type="ORF">QO231_06570</name>
</gene>
<proteinExistence type="predicted"/>
<organism evidence="3 4">
    <name type="scientific">Sedimentitalea todarodis</name>
    <dbReference type="NCBI Taxonomy" id="1631240"/>
    <lineage>
        <taxon>Bacteria</taxon>
        <taxon>Pseudomonadati</taxon>
        <taxon>Pseudomonadota</taxon>
        <taxon>Alphaproteobacteria</taxon>
        <taxon>Rhodobacterales</taxon>
        <taxon>Paracoccaceae</taxon>
        <taxon>Sedimentitalea</taxon>
    </lineage>
</organism>
<dbReference type="RefSeq" id="WP_316774474.1">
    <property type="nucleotide sequence ID" value="NZ_JASMWN010000003.1"/>
</dbReference>
<protein>
    <submittedName>
        <fullName evidence="3">Pilus assembly protein</fullName>
    </submittedName>
</protein>
<keyword evidence="1" id="KW-1133">Transmembrane helix</keyword>
<feature type="transmembrane region" description="Helical" evidence="1">
    <location>
        <begin position="21"/>
        <end position="46"/>
    </location>
</feature>
<reference evidence="4" key="1">
    <citation type="submission" date="2023-05" db="EMBL/GenBank/DDBJ databases">
        <title>Sedimentitalea sp. nov. JM2-8.</title>
        <authorList>
            <person name="Huang J."/>
        </authorList>
    </citation>
    <scope>NUCLEOTIDE SEQUENCE [LARGE SCALE GENOMIC DNA]</scope>
    <source>
        <strain evidence="4">KHS03</strain>
    </source>
</reference>
<dbReference type="Proteomes" id="UP001255416">
    <property type="component" value="Unassembled WGS sequence"/>
</dbReference>
<keyword evidence="4" id="KW-1185">Reference proteome</keyword>
<dbReference type="Pfam" id="PF07811">
    <property type="entry name" value="TadE"/>
    <property type="match status" value="1"/>
</dbReference>
<keyword evidence="1" id="KW-0472">Membrane</keyword>
<keyword evidence="1" id="KW-0812">Transmembrane</keyword>
<evidence type="ECO:0000256" key="1">
    <source>
        <dbReference type="SAM" id="Phobius"/>
    </source>
</evidence>